<reference evidence="2 3" key="1">
    <citation type="submission" date="2011-02" db="EMBL/GenBank/DDBJ databases">
        <title>The Genome Sequence of Sphaeroforma arctica JP610.</title>
        <authorList>
            <consortium name="The Broad Institute Genome Sequencing Platform"/>
            <person name="Russ C."/>
            <person name="Cuomo C."/>
            <person name="Young S.K."/>
            <person name="Zeng Q."/>
            <person name="Gargeya S."/>
            <person name="Alvarado L."/>
            <person name="Berlin A."/>
            <person name="Chapman S.B."/>
            <person name="Chen Z."/>
            <person name="Freedman E."/>
            <person name="Gellesch M."/>
            <person name="Goldberg J."/>
            <person name="Griggs A."/>
            <person name="Gujja S."/>
            <person name="Heilman E."/>
            <person name="Heiman D."/>
            <person name="Howarth C."/>
            <person name="Mehta T."/>
            <person name="Neiman D."/>
            <person name="Pearson M."/>
            <person name="Roberts A."/>
            <person name="Saif S."/>
            <person name="Shea T."/>
            <person name="Shenoy N."/>
            <person name="Sisk P."/>
            <person name="Stolte C."/>
            <person name="Sykes S."/>
            <person name="White J."/>
            <person name="Yandava C."/>
            <person name="Burger G."/>
            <person name="Gray M.W."/>
            <person name="Holland P.W.H."/>
            <person name="King N."/>
            <person name="Lang F.B.F."/>
            <person name="Roger A.J."/>
            <person name="Ruiz-Trillo I."/>
            <person name="Haas B."/>
            <person name="Nusbaum C."/>
            <person name="Birren B."/>
        </authorList>
    </citation>
    <scope>NUCLEOTIDE SEQUENCE [LARGE SCALE GENOMIC DNA]</scope>
    <source>
        <strain evidence="2 3">JP610</strain>
    </source>
</reference>
<dbReference type="RefSeq" id="XP_014153731.1">
    <property type="nucleotide sequence ID" value="XM_014298256.1"/>
</dbReference>
<feature type="domain" description="Polysaccharide lyase 14" evidence="1">
    <location>
        <begin position="97"/>
        <end position="312"/>
    </location>
</feature>
<dbReference type="GeneID" id="25908293"/>
<sequence>MHNMIVHQLFKSACVAGFVLARPSLELERRSDNPLAGHGSLRVFDVNNFNSLSTGQAPDMYDIFAAEKDGCFGAIRDHSQCTPKKRNHNIIAQNRMKTSENIMKVPILAGTYAGDQEGSGSQFYTNQLDSLWGLLAATLEYEVYFDDDFDFAKGGKLPGVHGGDRSCSGGYKARGNDCFSTRLMWRENGEGEAYLYLPMALQSDNFCEKCSGYSKGTTCDEMTYCSLNRASFSFIKGQWNKIKMQVWMNTDGNQDGYWNLFHNEKLVMNENSLTYRIDDSVPLSGMFFSTFFGGGSSDYAPDYDTHIDFKGFRLTAGII</sequence>
<dbReference type="OrthoDB" id="3337916at2759"/>
<protein>
    <recommendedName>
        <fullName evidence="1">Polysaccharide lyase 14 domain-containing protein</fullName>
    </recommendedName>
</protein>
<evidence type="ECO:0000313" key="3">
    <source>
        <dbReference type="Proteomes" id="UP000054560"/>
    </source>
</evidence>
<keyword evidence="3" id="KW-1185">Reference proteome</keyword>
<evidence type="ECO:0000259" key="1">
    <source>
        <dbReference type="Pfam" id="PF21294"/>
    </source>
</evidence>
<organism evidence="2 3">
    <name type="scientific">Sphaeroforma arctica JP610</name>
    <dbReference type="NCBI Taxonomy" id="667725"/>
    <lineage>
        <taxon>Eukaryota</taxon>
        <taxon>Ichthyosporea</taxon>
        <taxon>Ichthyophonida</taxon>
        <taxon>Sphaeroforma</taxon>
    </lineage>
</organism>
<dbReference type="PANTHER" id="PTHR40124">
    <property type="match status" value="1"/>
</dbReference>
<dbReference type="Gene3D" id="2.60.120.200">
    <property type="match status" value="1"/>
</dbReference>
<proteinExistence type="predicted"/>
<evidence type="ECO:0000313" key="2">
    <source>
        <dbReference type="EMBL" id="KNC79829.1"/>
    </source>
</evidence>
<name>A0A0L0FT16_9EUKA</name>
<accession>A0A0L0FT16</accession>
<dbReference type="eggNOG" id="ENOG502RZ0M">
    <property type="taxonomic scope" value="Eukaryota"/>
</dbReference>
<dbReference type="AlphaFoldDB" id="A0A0L0FT16"/>
<dbReference type="InterPro" id="IPR048958">
    <property type="entry name" value="Polysacc_lyase_14"/>
</dbReference>
<gene>
    <name evidence="2" type="ORF">SARC_07789</name>
</gene>
<dbReference type="EMBL" id="KQ242237">
    <property type="protein sequence ID" value="KNC79829.1"/>
    <property type="molecule type" value="Genomic_DNA"/>
</dbReference>
<dbReference type="PANTHER" id="PTHR40124:SF1">
    <property type="entry name" value="DISAGGREGATASE RELATED REPEAT PROTEIN"/>
    <property type="match status" value="1"/>
</dbReference>
<dbReference type="Proteomes" id="UP000054560">
    <property type="component" value="Unassembled WGS sequence"/>
</dbReference>
<dbReference type="Pfam" id="PF21294">
    <property type="entry name" value="Polysacc_lyase_14"/>
    <property type="match status" value="1"/>
</dbReference>